<evidence type="ECO:0000313" key="1">
    <source>
        <dbReference type="EMBL" id="SDT21448.1"/>
    </source>
</evidence>
<dbReference type="RefSeq" id="WP_091373721.1">
    <property type="nucleotide sequence ID" value="NZ_LT629740.1"/>
</dbReference>
<dbReference type="PANTHER" id="PTHR47623:SF1">
    <property type="entry name" value="OS09G0287300 PROTEIN"/>
    <property type="match status" value="1"/>
</dbReference>
<protein>
    <submittedName>
        <fullName evidence="1">Phosphohistidine phosphatase</fullName>
    </submittedName>
</protein>
<reference evidence="1 2" key="1">
    <citation type="submission" date="2016-10" db="EMBL/GenBank/DDBJ databases">
        <authorList>
            <person name="de Groot N.N."/>
        </authorList>
    </citation>
    <scope>NUCLEOTIDE SEQUENCE [LARGE SCALE GENOMIC DNA]</scope>
    <source>
        <strain evidence="1 2">MP1X4</strain>
    </source>
</reference>
<organism evidence="1 2">
    <name type="scientific">Mucilaginibacter mallensis</name>
    <dbReference type="NCBI Taxonomy" id="652787"/>
    <lineage>
        <taxon>Bacteria</taxon>
        <taxon>Pseudomonadati</taxon>
        <taxon>Bacteroidota</taxon>
        <taxon>Sphingobacteriia</taxon>
        <taxon>Sphingobacteriales</taxon>
        <taxon>Sphingobacteriaceae</taxon>
        <taxon>Mucilaginibacter</taxon>
    </lineage>
</organism>
<keyword evidence="2" id="KW-1185">Reference proteome</keyword>
<dbReference type="OrthoDB" id="9810154at2"/>
<dbReference type="SMART" id="SM00855">
    <property type="entry name" value="PGAM"/>
    <property type="match status" value="1"/>
</dbReference>
<dbReference type="EMBL" id="LT629740">
    <property type="protein sequence ID" value="SDT21448.1"/>
    <property type="molecule type" value="Genomic_DNA"/>
</dbReference>
<dbReference type="CDD" id="cd07067">
    <property type="entry name" value="HP_PGM_like"/>
    <property type="match status" value="1"/>
</dbReference>
<dbReference type="PANTHER" id="PTHR47623">
    <property type="entry name" value="OS09G0287300 PROTEIN"/>
    <property type="match status" value="1"/>
</dbReference>
<dbReference type="InterPro" id="IPR013078">
    <property type="entry name" value="His_Pase_superF_clade-1"/>
</dbReference>
<name>A0A1H1YIS2_MUCMA</name>
<dbReference type="Proteomes" id="UP000199679">
    <property type="component" value="Chromosome I"/>
</dbReference>
<proteinExistence type="predicted"/>
<evidence type="ECO:0000313" key="2">
    <source>
        <dbReference type="Proteomes" id="UP000199679"/>
    </source>
</evidence>
<dbReference type="AlphaFoldDB" id="A0A1H1YIS2"/>
<dbReference type="Pfam" id="PF00300">
    <property type="entry name" value="His_Phos_1"/>
    <property type="match status" value="1"/>
</dbReference>
<dbReference type="SUPFAM" id="SSF53254">
    <property type="entry name" value="Phosphoglycerate mutase-like"/>
    <property type="match status" value="1"/>
</dbReference>
<gene>
    <name evidence="1" type="ORF">SAMN05216490_2755</name>
</gene>
<accession>A0A1H1YIS2</accession>
<dbReference type="STRING" id="652787.SAMN05216490_2755"/>
<dbReference type="Gene3D" id="3.40.50.1240">
    <property type="entry name" value="Phosphoglycerate mutase-like"/>
    <property type="match status" value="1"/>
</dbReference>
<dbReference type="InterPro" id="IPR029033">
    <property type="entry name" value="His_PPase_superfam"/>
</dbReference>
<sequence>MKRLLLIRHAKATHDTDYKDFDRPLKKSGIKDSEIMADHLKTKSYIPQIIFSSPSVRTKKTADIFAEHLSVTKIQTDKAIYEASDATLLDIINEFPDQYYFIALVGHNPAISQMLYHLTGQIKDVPPCAIAVIDFEFDEWKLISGGTGKLVLYDEV</sequence>